<keyword evidence="1" id="KW-0812">Transmembrane</keyword>
<dbReference type="AlphaFoldDB" id="A0A194X461"/>
<evidence type="ECO:0000256" key="1">
    <source>
        <dbReference type="SAM" id="Phobius"/>
    </source>
</evidence>
<feature type="transmembrane region" description="Helical" evidence="1">
    <location>
        <begin position="83"/>
        <end position="108"/>
    </location>
</feature>
<organism evidence="2 3">
    <name type="scientific">Mollisia scopiformis</name>
    <name type="common">Conifer needle endophyte fungus</name>
    <name type="synonym">Phialocephala scopiformis</name>
    <dbReference type="NCBI Taxonomy" id="149040"/>
    <lineage>
        <taxon>Eukaryota</taxon>
        <taxon>Fungi</taxon>
        <taxon>Dikarya</taxon>
        <taxon>Ascomycota</taxon>
        <taxon>Pezizomycotina</taxon>
        <taxon>Leotiomycetes</taxon>
        <taxon>Helotiales</taxon>
        <taxon>Mollisiaceae</taxon>
        <taxon>Mollisia</taxon>
    </lineage>
</organism>
<keyword evidence="1" id="KW-1133">Transmembrane helix</keyword>
<keyword evidence="1" id="KW-0472">Membrane</keyword>
<dbReference type="Proteomes" id="UP000070700">
    <property type="component" value="Unassembled WGS sequence"/>
</dbReference>
<dbReference type="InParanoid" id="A0A194X461"/>
<keyword evidence="3" id="KW-1185">Reference proteome</keyword>
<accession>A0A194X461</accession>
<dbReference type="RefSeq" id="XP_018069325.1">
    <property type="nucleotide sequence ID" value="XM_018205201.1"/>
</dbReference>
<evidence type="ECO:0000313" key="3">
    <source>
        <dbReference type="Proteomes" id="UP000070700"/>
    </source>
</evidence>
<name>A0A194X461_MOLSC</name>
<gene>
    <name evidence="2" type="ORF">LY89DRAFT_126575</name>
</gene>
<feature type="transmembrane region" description="Helical" evidence="1">
    <location>
        <begin position="33"/>
        <end position="57"/>
    </location>
</feature>
<dbReference type="OrthoDB" id="3554631at2759"/>
<evidence type="ECO:0000313" key="2">
    <source>
        <dbReference type="EMBL" id="KUJ14970.1"/>
    </source>
</evidence>
<proteinExistence type="predicted"/>
<dbReference type="KEGG" id="psco:LY89DRAFT_126575"/>
<sequence length="140" mass="16056">MQSPNYNTTPLSPPLSAAPKRSLKFIAIFRGPICIVVLYLFSSYVVALALAVVYLFLRLLESLIPDAHLFFSGWSFSGFLFKIWFPLFMLGISVEVLTYAAWFLMGVLRKREDGGDQKYRILAESVWRAVHMAIRWAMDR</sequence>
<reference evidence="2 3" key="1">
    <citation type="submission" date="2015-10" db="EMBL/GenBank/DDBJ databases">
        <title>Full genome of DAOMC 229536 Phialocephala scopiformis, a fungal endophyte of spruce producing the potent anti-insectan compound rugulosin.</title>
        <authorList>
            <consortium name="DOE Joint Genome Institute"/>
            <person name="Walker A.K."/>
            <person name="Frasz S.L."/>
            <person name="Seifert K.A."/>
            <person name="Miller J.D."/>
            <person name="Mondo S.J."/>
            <person name="Labutti K."/>
            <person name="Lipzen A."/>
            <person name="Dockter R."/>
            <person name="Kennedy M."/>
            <person name="Grigoriev I.V."/>
            <person name="Spatafora J.W."/>
        </authorList>
    </citation>
    <scope>NUCLEOTIDE SEQUENCE [LARGE SCALE GENOMIC DNA]</scope>
    <source>
        <strain evidence="2 3">CBS 120377</strain>
    </source>
</reference>
<protein>
    <submittedName>
        <fullName evidence="2">Uncharacterized protein</fullName>
    </submittedName>
</protein>
<dbReference type="EMBL" id="KQ947419">
    <property type="protein sequence ID" value="KUJ14970.1"/>
    <property type="molecule type" value="Genomic_DNA"/>
</dbReference>
<dbReference type="GeneID" id="28814927"/>